<feature type="transmembrane region" description="Helical" evidence="12">
    <location>
        <begin position="39"/>
        <end position="57"/>
    </location>
</feature>
<keyword evidence="10" id="KW-0143">Chaperone</keyword>
<accession>A0A378XC90</accession>
<name>A0A378XC90_PANTH</name>
<dbReference type="Pfam" id="PF02600">
    <property type="entry name" value="DsbB"/>
    <property type="match status" value="1"/>
</dbReference>
<comment type="similarity">
    <text evidence="2">Belongs to the DsbB family. BdbC subfamily.</text>
</comment>
<dbReference type="GO" id="GO:0015035">
    <property type="term" value="F:protein-disulfide reductase activity"/>
    <property type="evidence" value="ECO:0007669"/>
    <property type="project" value="InterPro"/>
</dbReference>
<protein>
    <submittedName>
        <fullName evidence="15">Disulfide bond formation protein B</fullName>
    </submittedName>
    <submittedName>
        <fullName evidence="13">Disulfide oxidoreductase</fullName>
    </submittedName>
</protein>
<dbReference type="PANTHER" id="PTHR43469">
    <property type="entry name" value="DISULFIDE FORMATION PROTEIN-RELATED"/>
    <property type="match status" value="1"/>
</dbReference>
<dbReference type="GeneID" id="76998142"/>
<comment type="subcellular location">
    <subcellularLocation>
        <location evidence="1">Membrane</location>
        <topology evidence="1">Multi-pass membrane protein</topology>
    </subcellularLocation>
</comment>
<keyword evidence="4 12" id="KW-0812">Transmembrane</keyword>
<evidence type="ECO:0000313" key="13">
    <source>
        <dbReference type="EMBL" id="MCY9608334.1"/>
    </source>
</evidence>
<evidence type="ECO:0000256" key="6">
    <source>
        <dbReference type="ARBA" id="ARBA00022989"/>
    </source>
</evidence>
<dbReference type="Proteomes" id="UP000315377">
    <property type="component" value="Chromosome"/>
</dbReference>
<gene>
    <name evidence="15" type="ORF">DQX05_01965</name>
    <name evidence="14" type="ORF">FLT43_19460</name>
    <name evidence="13" type="ORF">M5W83_14390</name>
</gene>
<dbReference type="HAMAP" id="MF_00287">
    <property type="entry name" value="BdbC"/>
    <property type="match status" value="1"/>
</dbReference>
<dbReference type="EMBL" id="CP041405">
    <property type="protein sequence ID" value="QDM45409.1"/>
    <property type="molecule type" value="Genomic_DNA"/>
</dbReference>
<dbReference type="Gene3D" id="1.20.1550.10">
    <property type="entry name" value="DsbB-like"/>
    <property type="match status" value="1"/>
</dbReference>
<keyword evidence="6 12" id="KW-1133">Transmembrane helix</keyword>
<feature type="transmembrane region" description="Helical" evidence="12">
    <location>
        <begin position="7"/>
        <end position="27"/>
    </location>
</feature>
<organism evidence="15 16">
    <name type="scientific">Paenibacillus thiaminolyticus</name>
    <name type="common">Bacillus thiaminolyticus</name>
    <dbReference type="NCBI Taxonomy" id="49283"/>
    <lineage>
        <taxon>Bacteria</taxon>
        <taxon>Bacillati</taxon>
        <taxon>Bacillota</taxon>
        <taxon>Bacilli</taxon>
        <taxon>Bacillales</taxon>
        <taxon>Paenibacillaceae</taxon>
        <taxon>Paenibacillus</taxon>
    </lineage>
</organism>
<dbReference type="Proteomes" id="UP000266177">
    <property type="component" value="Unassembled WGS sequence"/>
</dbReference>
<evidence type="ECO:0000256" key="2">
    <source>
        <dbReference type="ARBA" id="ARBA00007602"/>
    </source>
</evidence>
<evidence type="ECO:0000256" key="1">
    <source>
        <dbReference type="ARBA" id="ARBA00004141"/>
    </source>
</evidence>
<dbReference type="InterPro" id="IPR023380">
    <property type="entry name" value="DsbB-like_sf"/>
</dbReference>
<dbReference type="SUPFAM" id="SSF158442">
    <property type="entry name" value="DsbB-like"/>
    <property type="match status" value="1"/>
</dbReference>
<keyword evidence="9" id="KW-1015">Disulfide bond</keyword>
<dbReference type="AlphaFoldDB" id="A0A378XC90"/>
<evidence type="ECO:0000256" key="5">
    <source>
        <dbReference type="ARBA" id="ARBA00022982"/>
    </source>
</evidence>
<keyword evidence="7" id="KW-0560">Oxidoreductase</keyword>
<reference evidence="13 18" key="3">
    <citation type="submission" date="2022-05" db="EMBL/GenBank/DDBJ databases">
        <title>Genome Sequencing of Bee-Associated Microbes.</title>
        <authorList>
            <person name="Dunlap C."/>
        </authorList>
    </citation>
    <scope>NUCLEOTIDE SEQUENCE [LARGE SCALE GENOMIC DNA]</scope>
    <source>
        <strain evidence="13 18">NRRL B-14613</strain>
    </source>
</reference>
<dbReference type="OrthoDB" id="158402at2"/>
<feature type="transmembrane region" description="Helical" evidence="12">
    <location>
        <begin position="64"/>
        <end position="83"/>
    </location>
</feature>
<dbReference type="PANTHER" id="PTHR43469:SF1">
    <property type="entry name" value="SPBETA PROPHAGE-DERIVED DISULFIDE BOND FORMATION PROTEIN B"/>
    <property type="match status" value="1"/>
</dbReference>
<evidence type="ECO:0000256" key="7">
    <source>
        <dbReference type="ARBA" id="ARBA00023002"/>
    </source>
</evidence>
<sequence length="140" mass="15723">MSSIRRYALHLAWLVAIIATGGSLYMSEILLWEPCKLCWVQRIFMYPLVLLLGIAAYRGDRGIFRYTLPLSIIGGSVSIYHYMVQKVPGMEEISPCRTGVPCGSDYLDLFGWITIPLLALVAFVLITILLFTASKDESEE</sequence>
<evidence type="ECO:0000256" key="3">
    <source>
        <dbReference type="ARBA" id="ARBA00022448"/>
    </source>
</evidence>
<dbReference type="GO" id="GO:0006457">
    <property type="term" value="P:protein folding"/>
    <property type="evidence" value="ECO:0007669"/>
    <property type="project" value="InterPro"/>
</dbReference>
<evidence type="ECO:0000256" key="8">
    <source>
        <dbReference type="ARBA" id="ARBA00023136"/>
    </source>
</evidence>
<dbReference type="EMBL" id="JAMDMM010000024">
    <property type="protein sequence ID" value="MCY9608334.1"/>
    <property type="molecule type" value="Genomic_DNA"/>
</dbReference>
<evidence type="ECO:0000313" key="18">
    <source>
        <dbReference type="Proteomes" id="UP001209276"/>
    </source>
</evidence>
<evidence type="ECO:0000256" key="10">
    <source>
        <dbReference type="ARBA" id="ARBA00023186"/>
    </source>
</evidence>
<evidence type="ECO:0000313" key="14">
    <source>
        <dbReference type="EMBL" id="QDM45409.1"/>
    </source>
</evidence>
<dbReference type="GO" id="GO:0016020">
    <property type="term" value="C:membrane"/>
    <property type="evidence" value="ECO:0007669"/>
    <property type="project" value="UniProtKB-SubCell"/>
</dbReference>
<evidence type="ECO:0000256" key="9">
    <source>
        <dbReference type="ARBA" id="ARBA00023157"/>
    </source>
</evidence>
<evidence type="ECO:0000256" key="12">
    <source>
        <dbReference type="SAM" id="Phobius"/>
    </source>
</evidence>
<dbReference type="RefSeq" id="WP_087444017.1">
    <property type="nucleotide sequence ID" value="NZ_CABMNB010000039.1"/>
</dbReference>
<keyword evidence="18" id="KW-1185">Reference proteome</keyword>
<dbReference type="InterPro" id="IPR012187">
    <property type="entry name" value="Disulphide_bond_form_BdbC"/>
</dbReference>
<reference evidence="15 16" key="1">
    <citation type="submission" date="2018-09" db="EMBL/GenBank/DDBJ databases">
        <title>Paenibacillus SK2017-BO5.</title>
        <authorList>
            <person name="Piskunova J.V."/>
            <person name="Dubiley S.A."/>
            <person name="Severinov K.V."/>
        </authorList>
    </citation>
    <scope>NUCLEOTIDE SEQUENCE [LARGE SCALE GENOMIC DNA]</scope>
    <source>
        <strain evidence="15 16">BO5</strain>
    </source>
</reference>
<evidence type="ECO:0000313" key="17">
    <source>
        <dbReference type="Proteomes" id="UP000315377"/>
    </source>
</evidence>
<evidence type="ECO:0000313" key="15">
    <source>
        <dbReference type="EMBL" id="RJG26814.1"/>
    </source>
</evidence>
<evidence type="ECO:0000256" key="4">
    <source>
        <dbReference type="ARBA" id="ARBA00022692"/>
    </source>
</evidence>
<dbReference type="Proteomes" id="UP001209276">
    <property type="component" value="Unassembled WGS sequence"/>
</dbReference>
<dbReference type="PIRSF" id="PIRSF036659">
    <property type="entry name" value="BdbC"/>
    <property type="match status" value="1"/>
</dbReference>
<keyword evidence="5" id="KW-0249">Electron transport</keyword>
<feature type="transmembrane region" description="Helical" evidence="12">
    <location>
        <begin position="109"/>
        <end position="131"/>
    </location>
</feature>
<dbReference type="InterPro" id="IPR003752">
    <property type="entry name" value="DiS_bond_form_DsbB/BdbC"/>
</dbReference>
<evidence type="ECO:0000256" key="11">
    <source>
        <dbReference type="ARBA" id="ARBA00023284"/>
    </source>
</evidence>
<keyword evidence="3" id="KW-0813">Transport</keyword>
<dbReference type="NCBIfam" id="NF002849">
    <property type="entry name" value="PRK03113.1"/>
    <property type="match status" value="1"/>
</dbReference>
<dbReference type="EMBL" id="QYZD01000001">
    <property type="protein sequence ID" value="RJG26814.1"/>
    <property type="molecule type" value="Genomic_DNA"/>
</dbReference>
<evidence type="ECO:0000313" key="16">
    <source>
        <dbReference type="Proteomes" id="UP000266177"/>
    </source>
</evidence>
<proteinExistence type="inferred from homology"/>
<reference evidence="14 17" key="2">
    <citation type="submission" date="2019-07" db="EMBL/GenBank/DDBJ databases">
        <title>Paenibacillus thiaminolyticus NRRL B-4156.</title>
        <authorList>
            <person name="Hehnly C."/>
            <person name="Zhang L."/>
        </authorList>
    </citation>
    <scope>NUCLEOTIDE SEQUENCE [LARGE SCALE GENOMIC DNA]</scope>
    <source>
        <strain evidence="14 17">NRRL B-4156</strain>
    </source>
</reference>
<keyword evidence="8 12" id="KW-0472">Membrane</keyword>
<keyword evidence="11" id="KW-0676">Redox-active center</keyword>